<keyword evidence="2" id="KW-0732">Signal</keyword>
<gene>
    <name evidence="3" type="ORF">H9L22_02170</name>
</gene>
<accession>A0A7H0H6Y7</accession>
<evidence type="ECO:0000256" key="2">
    <source>
        <dbReference type="SAM" id="SignalP"/>
    </source>
</evidence>
<sequence length="215" mass="22173">MKIVALVLLGLVALTGCSAGGDKASGPGTSSPSQTVPSLPTERSAVGEMCGIEAKSASNQRAVLPLTLFSCQSTTEWLAAVEAASFQTSPEFLAATCKGQDIAPVCADAIETGLLQSTGNDSVARLKAAAAWCGVETGVADGGSSLSFVAKGQDVGVIPECVLVKLKAPDFVMTHLGSTRAMDGQQTDEWGDLEARWTYHPDAGVNMTIIDRARI</sequence>
<feature type="signal peptide" evidence="2">
    <location>
        <begin position="1"/>
        <end position="19"/>
    </location>
</feature>
<keyword evidence="4" id="KW-1185">Reference proteome</keyword>
<protein>
    <recommendedName>
        <fullName evidence="5">Lipoprotein</fullName>
    </recommendedName>
</protein>
<dbReference type="Proteomes" id="UP000516117">
    <property type="component" value="Chromosome"/>
</dbReference>
<dbReference type="KEGG" id="tdf:H9L22_02170"/>
<evidence type="ECO:0000256" key="1">
    <source>
        <dbReference type="SAM" id="MobiDB-lite"/>
    </source>
</evidence>
<feature type="compositionally biased region" description="Polar residues" evidence="1">
    <location>
        <begin position="27"/>
        <end position="38"/>
    </location>
</feature>
<evidence type="ECO:0000313" key="4">
    <source>
        <dbReference type="Proteomes" id="UP000516117"/>
    </source>
</evidence>
<proteinExistence type="predicted"/>
<feature type="region of interest" description="Disordered" evidence="1">
    <location>
        <begin position="21"/>
        <end position="41"/>
    </location>
</feature>
<evidence type="ECO:0000313" key="3">
    <source>
        <dbReference type="EMBL" id="QNP56303.1"/>
    </source>
</evidence>
<dbReference type="PROSITE" id="PS51257">
    <property type="entry name" value="PROKAR_LIPOPROTEIN"/>
    <property type="match status" value="1"/>
</dbReference>
<dbReference type="AlphaFoldDB" id="A0A7H0H6Y7"/>
<feature type="chain" id="PRO_5039204475" description="Lipoprotein" evidence="2">
    <location>
        <begin position="20"/>
        <end position="215"/>
    </location>
</feature>
<dbReference type="EMBL" id="CP060789">
    <property type="protein sequence ID" value="QNP56303.1"/>
    <property type="molecule type" value="Genomic_DNA"/>
</dbReference>
<dbReference type="RefSeq" id="WP_187721413.1">
    <property type="nucleotide sequence ID" value="NZ_BAABBL010000001.1"/>
</dbReference>
<evidence type="ECO:0008006" key="5">
    <source>
        <dbReference type="Google" id="ProtNLM"/>
    </source>
</evidence>
<reference evidence="3 4" key="1">
    <citation type="submission" date="2020-08" db="EMBL/GenBank/DDBJ databases">
        <title>Genome sequence of Tessaracoccus defluvii JCM 17540T.</title>
        <authorList>
            <person name="Hyun D.-W."/>
            <person name="Bae J.-W."/>
        </authorList>
    </citation>
    <scope>NUCLEOTIDE SEQUENCE [LARGE SCALE GENOMIC DNA]</scope>
    <source>
        <strain evidence="3 4">JCM 17540</strain>
    </source>
</reference>
<organism evidence="3 4">
    <name type="scientific">Tessaracoccus defluvii</name>
    <dbReference type="NCBI Taxonomy" id="1285901"/>
    <lineage>
        <taxon>Bacteria</taxon>
        <taxon>Bacillati</taxon>
        <taxon>Actinomycetota</taxon>
        <taxon>Actinomycetes</taxon>
        <taxon>Propionibacteriales</taxon>
        <taxon>Propionibacteriaceae</taxon>
        <taxon>Tessaracoccus</taxon>
    </lineage>
</organism>
<name>A0A7H0H6Y7_9ACTN</name>